<evidence type="ECO:0000256" key="3">
    <source>
        <dbReference type="ARBA" id="ARBA00022475"/>
    </source>
</evidence>
<feature type="transmembrane region" description="Helical" evidence="7">
    <location>
        <begin position="12"/>
        <end position="34"/>
    </location>
</feature>
<dbReference type="PANTHER" id="PTHR43266:SF2">
    <property type="entry name" value="MAJOR FACILITATOR SUPERFAMILY (MFS) PROFILE DOMAIN-CONTAINING PROTEIN"/>
    <property type="match status" value="1"/>
</dbReference>
<dbReference type="Pfam" id="PF07690">
    <property type="entry name" value="MFS_1"/>
    <property type="match status" value="1"/>
</dbReference>
<feature type="transmembrane region" description="Helical" evidence="7">
    <location>
        <begin position="344"/>
        <end position="365"/>
    </location>
</feature>
<comment type="caution">
    <text evidence="8">The sequence shown here is derived from an EMBL/GenBank/DDBJ whole genome shotgun (WGS) entry which is preliminary data.</text>
</comment>
<reference evidence="9" key="1">
    <citation type="submission" date="2017-04" db="EMBL/GenBank/DDBJ databases">
        <title>Finegoldia magna isolated from orthopedic joint implant-associated infections.</title>
        <authorList>
            <person name="Bjorklund S."/>
            <person name="Bruggemann H."/>
            <person name="Jensen A."/>
            <person name="Hellmark B."/>
            <person name="Soderquist B."/>
        </authorList>
    </citation>
    <scope>NUCLEOTIDE SEQUENCE [LARGE SCALE GENOMIC DNA]</scope>
    <source>
        <strain evidence="9">CCUG 54800</strain>
    </source>
</reference>
<accession>A0A233V9Z3</accession>
<dbReference type="PANTHER" id="PTHR43266">
    <property type="entry name" value="MACROLIDE-EFFLUX PROTEIN"/>
    <property type="match status" value="1"/>
</dbReference>
<evidence type="ECO:0000256" key="6">
    <source>
        <dbReference type="ARBA" id="ARBA00023136"/>
    </source>
</evidence>
<dbReference type="InterPro" id="IPR036259">
    <property type="entry name" value="MFS_trans_sf"/>
</dbReference>
<dbReference type="RefSeq" id="WP_094205011.1">
    <property type="nucleotide sequence ID" value="NZ_NDYC01000003.1"/>
</dbReference>
<evidence type="ECO:0000313" key="8">
    <source>
        <dbReference type="EMBL" id="OXZ29240.1"/>
    </source>
</evidence>
<feature type="transmembrane region" description="Helical" evidence="7">
    <location>
        <begin position="40"/>
        <end position="61"/>
    </location>
</feature>
<dbReference type="GO" id="GO:0022857">
    <property type="term" value="F:transmembrane transporter activity"/>
    <property type="evidence" value="ECO:0007669"/>
    <property type="project" value="InterPro"/>
</dbReference>
<feature type="transmembrane region" description="Helical" evidence="7">
    <location>
        <begin position="396"/>
        <end position="416"/>
    </location>
</feature>
<feature type="transmembrane region" description="Helical" evidence="7">
    <location>
        <begin position="158"/>
        <end position="183"/>
    </location>
</feature>
<dbReference type="GO" id="GO:0005886">
    <property type="term" value="C:plasma membrane"/>
    <property type="evidence" value="ECO:0007669"/>
    <property type="project" value="UniProtKB-SubCell"/>
</dbReference>
<keyword evidence="6 7" id="KW-0472">Membrane</keyword>
<feature type="transmembrane region" description="Helical" evidence="7">
    <location>
        <begin position="282"/>
        <end position="299"/>
    </location>
</feature>
<evidence type="ECO:0000256" key="5">
    <source>
        <dbReference type="ARBA" id="ARBA00022989"/>
    </source>
</evidence>
<keyword evidence="5 7" id="KW-1133">Transmembrane helix</keyword>
<organism evidence="8 9">
    <name type="scientific">Finegoldia magna</name>
    <name type="common">Peptostreptococcus magnus</name>
    <dbReference type="NCBI Taxonomy" id="1260"/>
    <lineage>
        <taxon>Bacteria</taxon>
        <taxon>Bacillati</taxon>
        <taxon>Bacillota</taxon>
        <taxon>Tissierellia</taxon>
        <taxon>Tissierellales</taxon>
        <taxon>Peptoniphilaceae</taxon>
        <taxon>Finegoldia</taxon>
    </lineage>
</organism>
<dbReference type="AlphaFoldDB" id="A0A233V9Z3"/>
<keyword evidence="2" id="KW-0813">Transport</keyword>
<evidence type="ECO:0000256" key="2">
    <source>
        <dbReference type="ARBA" id="ARBA00022448"/>
    </source>
</evidence>
<dbReference type="EMBL" id="NDYC01000003">
    <property type="protein sequence ID" value="OXZ29240.1"/>
    <property type="molecule type" value="Genomic_DNA"/>
</dbReference>
<evidence type="ECO:0000313" key="9">
    <source>
        <dbReference type="Proteomes" id="UP000215413"/>
    </source>
</evidence>
<dbReference type="CDD" id="cd06173">
    <property type="entry name" value="MFS_MefA_like"/>
    <property type="match status" value="1"/>
</dbReference>
<feature type="transmembrane region" description="Helical" evidence="7">
    <location>
        <begin position="82"/>
        <end position="103"/>
    </location>
</feature>
<keyword evidence="3" id="KW-1003">Cell membrane</keyword>
<evidence type="ECO:0000256" key="1">
    <source>
        <dbReference type="ARBA" id="ARBA00004651"/>
    </source>
</evidence>
<evidence type="ECO:0000256" key="7">
    <source>
        <dbReference type="SAM" id="Phobius"/>
    </source>
</evidence>
<name>A0A233V9Z3_FINMA</name>
<gene>
    <name evidence="8" type="ORF">B9N49_00100</name>
</gene>
<protein>
    <submittedName>
        <fullName evidence="8">MFS transporter</fullName>
    </submittedName>
</protein>
<feature type="transmembrane region" description="Helical" evidence="7">
    <location>
        <begin position="220"/>
        <end position="241"/>
    </location>
</feature>
<sequence length="433" mass="47416">MNEKFKKFMVVWFGQFVSMLGSGISSFGLSLWIFMMTKSATTFAMTFLVQILPGIIFAPFAGSMADRKQRKHIIVLTDSLDAVLKVILMILLVTGSMKVWMVYPLTFLSQTLGTFQNPAFNATIPLLVEKKDIPRANGFMQLIRAIQNMLAPLIAGALFPFIGLTGLFAIDFVTFFVAILTILPQKIEQEIEEVKESNFTKTIVSDLKIAFEVLKQKQGFIQIIVVFSILNFVANIAMVLVGPLVMSNFDTKIYGLVNSVSGIAMVLGGVISGAIPSEKNKVRSIFLSLIICSIGLIVMGINYSWIVIAVGIFLFMIPTPYANGTFGSLMQLKIETKMLGRVGSLVDCLMKIITPIAIILAGFLADNVFNPLLVKGGKLSETFIGKIIGVGNGRGIGLLFVICGTILLIICVMMLLNKNINQLEELNPDVIND</sequence>
<dbReference type="InterPro" id="IPR011701">
    <property type="entry name" value="MFS"/>
</dbReference>
<keyword evidence="4 7" id="KW-0812">Transmembrane</keyword>
<comment type="subcellular location">
    <subcellularLocation>
        <location evidence="1">Cell membrane</location>
        <topology evidence="1">Multi-pass membrane protein</topology>
    </subcellularLocation>
</comment>
<dbReference type="Gene3D" id="1.20.1250.20">
    <property type="entry name" value="MFS general substrate transporter like domains"/>
    <property type="match status" value="1"/>
</dbReference>
<feature type="transmembrane region" description="Helical" evidence="7">
    <location>
        <begin position="253"/>
        <end position="275"/>
    </location>
</feature>
<dbReference type="Proteomes" id="UP000215413">
    <property type="component" value="Unassembled WGS sequence"/>
</dbReference>
<proteinExistence type="predicted"/>
<evidence type="ECO:0000256" key="4">
    <source>
        <dbReference type="ARBA" id="ARBA00022692"/>
    </source>
</evidence>
<dbReference type="SUPFAM" id="SSF103473">
    <property type="entry name" value="MFS general substrate transporter"/>
    <property type="match status" value="1"/>
</dbReference>